<keyword evidence="3" id="KW-0479">Metal-binding</keyword>
<reference evidence="8 9" key="1">
    <citation type="submission" date="2020-09" db="EMBL/GenBank/DDBJ databases">
        <title>Sphingomonas sp., a new species isolated from pork steak.</title>
        <authorList>
            <person name="Heidler von Heilborn D."/>
        </authorList>
    </citation>
    <scope>NUCLEOTIDE SEQUENCE [LARGE SCALE GENOMIC DNA]</scope>
    <source>
        <strain evidence="9">S8-3T</strain>
    </source>
</reference>
<dbReference type="PANTHER" id="PTHR33938">
    <property type="entry name" value="FERULOYL ESTERASE B-RELATED"/>
    <property type="match status" value="1"/>
</dbReference>
<dbReference type="InterPro" id="IPR011118">
    <property type="entry name" value="Tannase/feruloyl_esterase"/>
</dbReference>
<dbReference type="AlphaFoldDB" id="A0A7H0LGT7"/>
<dbReference type="GO" id="GO:0046872">
    <property type="term" value="F:metal ion binding"/>
    <property type="evidence" value="ECO:0007669"/>
    <property type="project" value="UniProtKB-KW"/>
</dbReference>
<keyword evidence="6" id="KW-0106">Calcium</keyword>
<dbReference type="InterPro" id="IPR029058">
    <property type="entry name" value="AB_hydrolase_fold"/>
</dbReference>
<keyword evidence="7" id="KW-1015">Disulfide bond</keyword>
<keyword evidence="9" id="KW-1185">Reference proteome</keyword>
<keyword evidence="4" id="KW-0732">Signal</keyword>
<dbReference type="Pfam" id="PF07519">
    <property type="entry name" value="Tannase"/>
    <property type="match status" value="1"/>
</dbReference>
<evidence type="ECO:0000256" key="3">
    <source>
        <dbReference type="ARBA" id="ARBA00022723"/>
    </source>
</evidence>
<keyword evidence="5 8" id="KW-0378">Hydrolase</keyword>
<dbReference type="PANTHER" id="PTHR33938:SF15">
    <property type="entry name" value="FERULOYL ESTERASE B-RELATED"/>
    <property type="match status" value="1"/>
</dbReference>
<evidence type="ECO:0000256" key="7">
    <source>
        <dbReference type="ARBA" id="ARBA00023157"/>
    </source>
</evidence>
<proteinExistence type="inferred from homology"/>
<evidence type="ECO:0000313" key="9">
    <source>
        <dbReference type="Proteomes" id="UP000516148"/>
    </source>
</evidence>
<name>A0A7H0LGT7_9SPHN</name>
<dbReference type="GO" id="GO:0052689">
    <property type="term" value="F:carboxylic ester hydrolase activity"/>
    <property type="evidence" value="ECO:0007669"/>
    <property type="project" value="UniProtKB-KW"/>
</dbReference>
<protein>
    <submittedName>
        <fullName evidence="8">Tannase/feruloyl esterase family alpha/beta hydrolase</fullName>
    </submittedName>
</protein>
<dbReference type="RefSeq" id="WP_187761216.1">
    <property type="nucleotide sequence ID" value="NZ_CP061038.1"/>
</dbReference>
<dbReference type="KEGG" id="spap:H3Z74_19605"/>
<comment type="similarity">
    <text evidence="1">Belongs to the tannase family.</text>
</comment>
<organism evidence="8 9">
    <name type="scientific">Sphingomonas alpina</name>
    <dbReference type="NCBI Taxonomy" id="653931"/>
    <lineage>
        <taxon>Bacteria</taxon>
        <taxon>Pseudomonadati</taxon>
        <taxon>Pseudomonadota</taxon>
        <taxon>Alphaproteobacteria</taxon>
        <taxon>Sphingomonadales</taxon>
        <taxon>Sphingomonadaceae</taxon>
        <taxon>Sphingomonas</taxon>
    </lineage>
</organism>
<evidence type="ECO:0000256" key="1">
    <source>
        <dbReference type="ARBA" id="ARBA00006249"/>
    </source>
</evidence>
<dbReference type="SUPFAM" id="SSF53474">
    <property type="entry name" value="alpha/beta-Hydrolases"/>
    <property type="match status" value="1"/>
</dbReference>
<accession>A0A7H0LGT7</accession>
<evidence type="ECO:0000256" key="2">
    <source>
        <dbReference type="ARBA" id="ARBA00022487"/>
    </source>
</evidence>
<gene>
    <name evidence="8" type="ORF">H3Z74_19605</name>
</gene>
<evidence type="ECO:0000256" key="6">
    <source>
        <dbReference type="ARBA" id="ARBA00022837"/>
    </source>
</evidence>
<evidence type="ECO:0000313" key="8">
    <source>
        <dbReference type="EMBL" id="QNQ08890.1"/>
    </source>
</evidence>
<evidence type="ECO:0000256" key="4">
    <source>
        <dbReference type="ARBA" id="ARBA00022729"/>
    </source>
</evidence>
<keyword evidence="2" id="KW-0719">Serine esterase</keyword>
<sequence length="532" mass="56332">MTRLSPRLGIALLGGAAMGMAAVAMFAPVESVRAAPAGSCESLTGLTIAEGKIDSAVMVKQGEAITTEAGKPGLPAPAAFCRVHAVLKPTLRSEVKIEVWLPEGAAWNGKLLGAGNGGYGGTLTLPALTMRTGIAKGYAATGSDMGHLSNDVDAKWALNEPEKVVDFGHRANHLAALLAKQVVGSYYPKPLAAAYFHGCSDGGREALNEAQRYPTDYDAIIAGAPANPWTRLMAGFMADHRAAFGKPDSIIPNAKLKLLQTASLAKCDAADGVTDKVIDDPRKCSFDPGVLQCKAGDAADCLTAPQVETARALYRGTVDAKGKSIFPGYMPGAEAVAGTWDLWLTGANAQHGRFSTEFYRYMVHANPAWQPTDYDPIADPKLAAKKFAGILDASADLSAFYKRGGKLILYHGWYDAAIPPENTINYYEDLKRMQRQAASSTRLFMVPGLSHCLGGPGATGFDPLTALDQWRQGGPAPEQMVATRYDNPIFAYFGLPAKALGTRPLCAYPKVARWKGTGSTDDAGNFDCVAPS</sequence>
<dbReference type="EMBL" id="CP061038">
    <property type="protein sequence ID" value="QNQ08890.1"/>
    <property type="molecule type" value="Genomic_DNA"/>
</dbReference>
<evidence type="ECO:0000256" key="5">
    <source>
        <dbReference type="ARBA" id="ARBA00022801"/>
    </source>
</evidence>
<dbReference type="Proteomes" id="UP000516148">
    <property type="component" value="Chromosome"/>
</dbReference>